<reference evidence="6 7" key="1">
    <citation type="submission" date="2015-01" db="EMBL/GenBank/DDBJ databases">
        <title>The Genome Sequence of Exophiala xenobiotica CBS118157.</title>
        <authorList>
            <consortium name="The Broad Institute Genomics Platform"/>
            <person name="Cuomo C."/>
            <person name="de Hoog S."/>
            <person name="Gorbushina A."/>
            <person name="Stielow B."/>
            <person name="Teixiera M."/>
            <person name="Abouelleil A."/>
            <person name="Chapman S.B."/>
            <person name="Priest M."/>
            <person name="Young S.K."/>
            <person name="Wortman J."/>
            <person name="Nusbaum C."/>
            <person name="Birren B."/>
        </authorList>
    </citation>
    <scope>NUCLEOTIDE SEQUENCE [LARGE SCALE GENOMIC DNA]</scope>
    <source>
        <strain evidence="6 7">CBS 118157</strain>
    </source>
</reference>
<evidence type="ECO:0000256" key="3">
    <source>
        <dbReference type="RuleBase" id="RU364030"/>
    </source>
</evidence>
<sequence>MAPSQLQVAISSLKRLLKEEASYYKEQEHQETRIAKLEKDETDEDGNREFTLKQERQALEETKKVIPTLRERITSAREKLENMLDMAGNDEERNAAVEVLKTAKEQQKDDPISGVST</sequence>
<organism evidence="6 7">
    <name type="scientific">Exophiala xenobiotica</name>
    <dbReference type="NCBI Taxonomy" id="348802"/>
    <lineage>
        <taxon>Eukaryota</taxon>
        <taxon>Fungi</taxon>
        <taxon>Dikarya</taxon>
        <taxon>Ascomycota</taxon>
        <taxon>Pezizomycotina</taxon>
        <taxon>Eurotiomycetes</taxon>
        <taxon>Chaetothyriomycetidae</taxon>
        <taxon>Chaetothyriales</taxon>
        <taxon>Herpotrichiellaceae</taxon>
        <taxon>Exophiala</taxon>
    </lineage>
</organism>
<keyword evidence="3" id="KW-0206">Cytoskeleton</keyword>
<comment type="similarity">
    <text evidence="1 3">Belongs to the TBCA family.</text>
</comment>
<dbReference type="GeneID" id="25331686"/>
<evidence type="ECO:0000313" key="6">
    <source>
        <dbReference type="EMBL" id="KIW51019.1"/>
    </source>
</evidence>
<gene>
    <name evidence="6" type="ORF">PV05_09778</name>
</gene>
<comment type="subunit">
    <text evidence="3">Supercomplex made of cofactors A to E. Cofactors A and D function by capturing and stabilizing tubulin in a quasi-native conformation. Cofactor E binds to the cofactor D-tubulin complex; interaction with cofactor C then causes the release of tubulin polypeptides that are committed to the native state.</text>
</comment>
<dbReference type="EMBL" id="KN847322">
    <property type="protein sequence ID" value="KIW51019.1"/>
    <property type="molecule type" value="Genomic_DNA"/>
</dbReference>
<dbReference type="GO" id="GO:0005874">
    <property type="term" value="C:microtubule"/>
    <property type="evidence" value="ECO:0007669"/>
    <property type="project" value="UniProtKB-KW"/>
</dbReference>
<dbReference type="OrthoDB" id="296187at2759"/>
<dbReference type="InterPro" id="IPR004226">
    <property type="entry name" value="TBCA"/>
</dbReference>
<evidence type="ECO:0000256" key="1">
    <source>
        <dbReference type="ARBA" id="ARBA00006806"/>
    </source>
</evidence>
<accession>A0A0D2ET94</accession>
<keyword evidence="4" id="KW-0175">Coiled coil</keyword>
<dbReference type="PANTHER" id="PTHR21500">
    <property type="entry name" value="TUBULIN-SPECIFIC CHAPERONE A"/>
    <property type="match status" value="1"/>
</dbReference>
<feature type="region of interest" description="Disordered" evidence="5">
    <location>
        <begin position="96"/>
        <end position="117"/>
    </location>
</feature>
<evidence type="ECO:0000256" key="5">
    <source>
        <dbReference type="SAM" id="MobiDB-lite"/>
    </source>
</evidence>
<dbReference type="InterPro" id="IPR036126">
    <property type="entry name" value="TBCA_sf"/>
</dbReference>
<keyword evidence="7" id="KW-1185">Reference proteome</keyword>
<dbReference type="GO" id="GO:0007021">
    <property type="term" value="P:tubulin complex assembly"/>
    <property type="evidence" value="ECO:0007669"/>
    <property type="project" value="UniProtKB-UniRule"/>
</dbReference>
<protein>
    <recommendedName>
        <fullName evidence="3">Tubulin-specific chaperone A</fullName>
    </recommendedName>
</protein>
<feature type="coiled-coil region" evidence="4">
    <location>
        <begin position="52"/>
        <end position="79"/>
    </location>
</feature>
<keyword evidence="3" id="KW-0963">Cytoplasm</keyword>
<dbReference type="Proteomes" id="UP000054342">
    <property type="component" value="Unassembled WGS sequence"/>
</dbReference>
<proteinExistence type="inferred from homology"/>
<dbReference type="GO" id="GO:0007023">
    <property type="term" value="P:post-chaperonin tubulin folding pathway"/>
    <property type="evidence" value="ECO:0007669"/>
    <property type="project" value="UniProtKB-UniRule"/>
</dbReference>
<name>A0A0D2ET94_9EURO</name>
<dbReference type="STRING" id="348802.A0A0D2ET94"/>
<dbReference type="RefSeq" id="XP_013311603.1">
    <property type="nucleotide sequence ID" value="XM_013456149.1"/>
</dbReference>
<dbReference type="Pfam" id="PF02970">
    <property type="entry name" value="TBCA"/>
    <property type="match status" value="1"/>
</dbReference>
<dbReference type="Gene3D" id="1.20.58.90">
    <property type="match status" value="1"/>
</dbReference>
<comment type="subcellular location">
    <subcellularLocation>
        <location evidence="3">Cytoplasm</location>
        <location evidence="3">Cytoskeleton</location>
    </subcellularLocation>
</comment>
<dbReference type="SUPFAM" id="SSF46988">
    <property type="entry name" value="Tubulin chaperone cofactor A"/>
    <property type="match status" value="1"/>
</dbReference>
<dbReference type="HOGENOM" id="CLU_130569_0_0_1"/>
<evidence type="ECO:0000256" key="4">
    <source>
        <dbReference type="SAM" id="Coils"/>
    </source>
</evidence>
<evidence type="ECO:0000256" key="2">
    <source>
        <dbReference type="ARBA" id="ARBA00023186"/>
    </source>
</evidence>
<evidence type="ECO:0000313" key="7">
    <source>
        <dbReference type="Proteomes" id="UP000054342"/>
    </source>
</evidence>
<dbReference type="PANTHER" id="PTHR21500:SF0">
    <property type="entry name" value="TUBULIN-SPECIFIC CHAPERONE A"/>
    <property type="match status" value="1"/>
</dbReference>
<keyword evidence="3" id="KW-0493">Microtubule</keyword>
<dbReference type="GO" id="GO:0048487">
    <property type="term" value="F:beta-tubulin binding"/>
    <property type="evidence" value="ECO:0007669"/>
    <property type="project" value="InterPro"/>
</dbReference>
<dbReference type="GO" id="GO:0005829">
    <property type="term" value="C:cytosol"/>
    <property type="evidence" value="ECO:0007669"/>
    <property type="project" value="TreeGrafter"/>
</dbReference>
<dbReference type="AlphaFoldDB" id="A0A0D2ET94"/>
<keyword evidence="2 3" id="KW-0143">Chaperone</keyword>
<feature type="compositionally biased region" description="Basic and acidic residues" evidence="5">
    <location>
        <begin position="96"/>
        <end position="111"/>
    </location>
</feature>